<evidence type="ECO:0000313" key="2">
    <source>
        <dbReference type="EMBL" id="KKN40474.1"/>
    </source>
</evidence>
<protein>
    <submittedName>
        <fullName evidence="2">Uncharacterized protein</fullName>
    </submittedName>
</protein>
<dbReference type="EMBL" id="LAZR01001703">
    <property type="protein sequence ID" value="KKN40474.1"/>
    <property type="molecule type" value="Genomic_DNA"/>
</dbReference>
<gene>
    <name evidence="2" type="ORF">LCGC14_0733090</name>
</gene>
<evidence type="ECO:0000256" key="1">
    <source>
        <dbReference type="SAM" id="MobiDB-lite"/>
    </source>
</evidence>
<reference evidence="2" key="1">
    <citation type="journal article" date="2015" name="Nature">
        <title>Complex archaea that bridge the gap between prokaryotes and eukaryotes.</title>
        <authorList>
            <person name="Spang A."/>
            <person name="Saw J.H."/>
            <person name="Jorgensen S.L."/>
            <person name="Zaremba-Niedzwiedzka K."/>
            <person name="Martijn J."/>
            <person name="Lind A.E."/>
            <person name="van Eijk R."/>
            <person name="Schleper C."/>
            <person name="Guy L."/>
            <person name="Ettema T.J."/>
        </authorList>
    </citation>
    <scope>NUCLEOTIDE SEQUENCE</scope>
</reference>
<organism evidence="2">
    <name type="scientific">marine sediment metagenome</name>
    <dbReference type="NCBI Taxonomy" id="412755"/>
    <lineage>
        <taxon>unclassified sequences</taxon>
        <taxon>metagenomes</taxon>
        <taxon>ecological metagenomes</taxon>
    </lineage>
</organism>
<dbReference type="AlphaFoldDB" id="A0A0F9QD48"/>
<name>A0A0F9QD48_9ZZZZ</name>
<accession>A0A0F9QD48</accession>
<feature type="region of interest" description="Disordered" evidence="1">
    <location>
        <begin position="1"/>
        <end position="27"/>
    </location>
</feature>
<comment type="caution">
    <text evidence="2">The sequence shown here is derived from an EMBL/GenBank/DDBJ whole genome shotgun (WGS) entry which is preliminary data.</text>
</comment>
<proteinExistence type="predicted"/>
<sequence length="42" mass="4629">MSSVADSRSAYSRSCSLGGDLPRNGEAPKYKIEMNYNKGKFI</sequence>
<feature type="compositionally biased region" description="Polar residues" evidence="1">
    <location>
        <begin position="1"/>
        <end position="15"/>
    </location>
</feature>